<dbReference type="Pfam" id="PF13424">
    <property type="entry name" value="TPR_12"/>
    <property type="match status" value="2"/>
</dbReference>
<dbReference type="InterPro" id="IPR053137">
    <property type="entry name" value="NLR-like"/>
</dbReference>
<feature type="region of interest" description="Disordered" evidence="1">
    <location>
        <begin position="394"/>
        <end position="437"/>
    </location>
</feature>
<protein>
    <submittedName>
        <fullName evidence="4">Cytochrome c</fullName>
    </submittedName>
</protein>
<proteinExistence type="predicted"/>
<dbReference type="NCBIfam" id="NF040586">
    <property type="entry name" value="FxSxx_TPR"/>
    <property type="match status" value="1"/>
</dbReference>
<feature type="region of interest" description="Disordered" evidence="1">
    <location>
        <begin position="33"/>
        <end position="174"/>
    </location>
</feature>
<dbReference type="InterPro" id="IPR027417">
    <property type="entry name" value="P-loop_NTPase"/>
</dbReference>
<dbReference type="Gene3D" id="3.40.50.300">
    <property type="entry name" value="P-loop containing nucleotide triphosphate hydrolases"/>
    <property type="match status" value="1"/>
</dbReference>
<dbReference type="InterPro" id="IPR002182">
    <property type="entry name" value="NB-ARC"/>
</dbReference>
<dbReference type="Proteomes" id="UP000659223">
    <property type="component" value="Unassembled WGS sequence"/>
</dbReference>
<feature type="region of interest" description="Disordered" evidence="1">
    <location>
        <begin position="665"/>
        <end position="732"/>
    </location>
</feature>
<keyword evidence="5" id="KW-1185">Reference proteome</keyword>
<dbReference type="NCBIfam" id="NF041121">
    <property type="entry name" value="SAV_2336_NTERM"/>
    <property type="match status" value="1"/>
</dbReference>
<dbReference type="InterPro" id="IPR056681">
    <property type="entry name" value="DUF7779"/>
</dbReference>
<dbReference type="PANTHER" id="PTHR46082">
    <property type="entry name" value="ATP/GTP-BINDING PROTEIN-RELATED"/>
    <property type="match status" value="1"/>
</dbReference>
<evidence type="ECO:0000259" key="3">
    <source>
        <dbReference type="Pfam" id="PF25000"/>
    </source>
</evidence>
<dbReference type="EMBL" id="BMUT01000009">
    <property type="protein sequence ID" value="GGX93554.1"/>
    <property type="molecule type" value="Genomic_DNA"/>
</dbReference>
<dbReference type="Pfam" id="PF00931">
    <property type="entry name" value="NB-ARC"/>
    <property type="match status" value="1"/>
</dbReference>
<dbReference type="Pfam" id="PF13374">
    <property type="entry name" value="TPR_10"/>
    <property type="match status" value="2"/>
</dbReference>
<feature type="domain" description="DUF7779" evidence="3">
    <location>
        <begin position="993"/>
        <end position="1080"/>
    </location>
</feature>
<dbReference type="Pfam" id="PF25000">
    <property type="entry name" value="DUF7779"/>
    <property type="match status" value="1"/>
</dbReference>
<comment type="caution">
    <text evidence="4">The sequence shown here is derived from an EMBL/GenBank/DDBJ whole genome shotgun (WGS) entry which is preliminary data.</text>
</comment>
<feature type="compositionally biased region" description="Basic and acidic residues" evidence="1">
    <location>
        <begin position="140"/>
        <end position="156"/>
    </location>
</feature>
<evidence type="ECO:0000313" key="5">
    <source>
        <dbReference type="Proteomes" id="UP000659223"/>
    </source>
</evidence>
<dbReference type="SUPFAM" id="SSF48452">
    <property type="entry name" value="TPR-like"/>
    <property type="match status" value="3"/>
</dbReference>
<feature type="domain" description="NB-ARC" evidence="2">
    <location>
        <begin position="758"/>
        <end position="914"/>
    </location>
</feature>
<feature type="compositionally biased region" description="Pro residues" evidence="1">
    <location>
        <begin position="419"/>
        <end position="437"/>
    </location>
</feature>
<dbReference type="InterPro" id="IPR047738">
    <property type="entry name" value="SAV_2336-like_N"/>
</dbReference>
<sequence>MTGPPNGPSSLPTWLELRDAVYLAACQDAADPYATDPYAADPHQNRPPDDEADAPPGARTGEMGTGGEQDQEQEHDTAAGAPDPPPAHDRAHGSAHGPAARNPAALDPTHDRADDTAHAADAGGPHGPETGIETGTKAGSEAKAEAEADTGAKAEADTGTAPPDPDEGAAAASVEETGLRADGTWVVPAVPAAPAVPPAPAAFPPVPRAPSAADAWPATPPFPGSLALGRALRPLRLFRPAPGTRELDEEATSERIAADGLWLPVTRPARERRLSLSLLIDTNPSMAVWQDTVRRLRELMEQAAAFRRISTSRLDITAVGSLARRRRAVPVAGDPGPDRLQLVVTDGVARAWRNGDAAAYLCTAAQGAPTAVLSLMPQELWEFTLPSAVRAELTTPDTAAPNRRLAVRRTISPAAGLDDPPPPRSGRSSAPPPVPAPAPVPLPLLELTPGSFGSWARLVASAGGRHDLAVLLTGADGDQGARPSHHSVPVWLPGRADETVRRFARKASPTAFALARRLAAAPLNLPVMRLIQRALPGAEDWNLAEILLFGLLRRTDHGSDVEDTEHVSFDFAEGVREELLALGTRAETIGVLRQVSTHLGPRLACSVPGGATVVAWQADAPVPPVSDRTRPFVRPLRSALLAVSGPYLARGIRLERLLNEKPVPYSPPLPPEAPARSPHPYGNSPPPEGLRARPLKGLSPPESSGDDVSTPSTPSTPSHSSHPSPFIPPLQASHTEAVPPRLWGNVPQKNRNFTGREELLARLHTRLTADDDNEITAVLPEALHGMGGVGKSQIAVEYVYRNSTEYDLVWWISAEQTNQIVQSFIELGEGMHLRAGTDRGAVPAVLEALRVGEPYANWLLVFDNAENPHEVRKFFPNGGPGRVLVTSRNSQWSHLASSLEVDVFAREESIALIRRRSPHISDESADRLAEALGDLPLAVEQAAVWLAETGMPVDQYLDLFDTKYAELLRVAPPVDYDLPVAAAWNVSLDRLREDHPSALQLLQVCAFFAPEPIDWYLFSAVRGIEGPSALRATLDDPIKLGRAVREIGRYALARIDHRKSTVQVHRLVQRVLIERMSEVERKEMRHCAHQVLAYSDPRNPQRSPDWPRYAALLPHVRATRLVECEDPWARELILNEARFLIARTEYEEALDAAEEAAGAWRQKLGEDDEHVIAADQARAMALRWNNRYNDAYEVQSELVERCRRVLGERHEASQRALSFMAVLLRARGEFHQSSELDRQAYETTLREFGPDDPGTLMTAHNYAVSLRLAGNAQKAYEHDEDTHQRRVEVLGDDHLQTLLSRHCLYIDLQQLGKYQEALEGQENLRVKAASTLGEEHALTGWVTRELTVIRRKLGDHAGALALSSQVMDLYKTKRKTDKHGNAWAALNYATDLRQTGDLAGAVALGREVMELCREVMGPHHPHTYATATNLAVAHRLRGQITEARELNRVAAEGLISILGPDHPFTLLTMTNLASDLAALGETQEAHDIGVELLARSDAARGENHPETLAIRLNLSYDLKALGRTAEALEMYETTLAKFREVLGPDHQATRDAVGSLRANCDIDMLII</sequence>
<dbReference type="RefSeq" id="WP_229899608.1">
    <property type="nucleotide sequence ID" value="NZ_BMUT01000009.1"/>
</dbReference>
<dbReference type="SUPFAM" id="SSF52540">
    <property type="entry name" value="P-loop containing nucleoside triphosphate hydrolases"/>
    <property type="match status" value="1"/>
</dbReference>
<evidence type="ECO:0000313" key="4">
    <source>
        <dbReference type="EMBL" id="GGX93554.1"/>
    </source>
</evidence>
<organism evidence="4 5">
    <name type="scientific">Streptomyces hiroshimensis</name>
    <dbReference type="NCBI Taxonomy" id="66424"/>
    <lineage>
        <taxon>Bacteria</taxon>
        <taxon>Bacillati</taxon>
        <taxon>Actinomycetota</taxon>
        <taxon>Actinomycetes</taxon>
        <taxon>Kitasatosporales</taxon>
        <taxon>Streptomycetaceae</taxon>
        <taxon>Streptomyces</taxon>
    </lineage>
</organism>
<feature type="compositionally biased region" description="Low complexity" evidence="1">
    <location>
        <begin position="709"/>
        <end position="724"/>
    </location>
</feature>
<dbReference type="InterPro" id="IPR011990">
    <property type="entry name" value="TPR-like_helical_dom_sf"/>
</dbReference>
<dbReference type="PANTHER" id="PTHR46082:SF6">
    <property type="entry name" value="AAA+ ATPASE DOMAIN-CONTAINING PROTEIN-RELATED"/>
    <property type="match status" value="1"/>
</dbReference>
<name>A0ABQ2YUH3_9ACTN</name>
<feature type="compositionally biased region" description="Basic and acidic residues" evidence="1">
    <location>
        <begin position="108"/>
        <end position="118"/>
    </location>
</feature>
<evidence type="ECO:0000259" key="2">
    <source>
        <dbReference type="Pfam" id="PF00931"/>
    </source>
</evidence>
<dbReference type="Gene3D" id="1.25.40.10">
    <property type="entry name" value="Tetratricopeptide repeat domain"/>
    <property type="match status" value="2"/>
</dbReference>
<gene>
    <name evidence="4" type="ORF">GCM10010324_44420</name>
</gene>
<evidence type="ECO:0000256" key="1">
    <source>
        <dbReference type="SAM" id="MobiDB-lite"/>
    </source>
</evidence>
<accession>A0ABQ2YUH3</accession>
<feature type="compositionally biased region" description="Low complexity" evidence="1">
    <location>
        <begin position="33"/>
        <end position="42"/>
    </location>
</feature>
<reference evidence="5" key="1">
    <citation type="journal article" date="2019" name="Int. J. Syst. Evol. Microbiol.">
        <title>The Global Catalogue of Microorganisms (GCM) 10K type strain sequencing project: providing services to taxonomists for standard genome sequencing and annotation.</title>
        <authorList>
            <consortium name="The Broad Institute Genomics Platform"/>
            <consortium name="The Broad Institute Genome Sequencing Center for Infectious Disease"/>
            <person name="Wu L."/>
            <person name="Ma J."/>
        </authorList>
    </citation>
    <scope>NUCLEOTIDE SEQUENCE [LARGE SCALE GENOMIC DNA]</scope>
    <source>
        <strain evidence="5">JCM 4586</strain>
    </source>
</reference>